<dbReference type="GO" id="GO:0016020">
    <property type="term" value="C:membrane"/>
    <property type="evidence" value="ECO:0007669"/>
    <property type="project" value="TreeGrafter"/>
</dbReference>
<feature type="repeat" description="TPR" evidence="4">
    <location>
        <begin position="97"/>
        <end position="130"/>
    </location>
</feature>
<feature type="region of interest" description="Disordered" evidence="5">
    <location>
        <begin position="207"/>
        <end position="229"/>
    </location>
</feature>
<protein>
    <submittedName>
        <fullName evidence="7">Small glutamine-rich tetratricopeptide repeat-containing protein 2</fullName>
    </submittedName>
</protein>
<dbReference type="Pfam" id="PF16546">
    <property type="entry name" value="SGTA_dimer"/>
    <property type="match status" value="1"/>
</dbReference>
<evidence type="ECO:0000256" key="5">
    <source>
        <dbReference type="SAM" id="MobiDB-lite"/>
    </source>
</evidence>
<gene>
    <name evidence="7" type="ORF">NEOLI_000350</name>
</gene>
<comment type="caution">
    <text evidence="7">The sequence shown here is derived from an EMBL/GenBank/DDBJ whole genome shotgun (WGS) entry which is preliminary data.</text>
</comment>
<feature type="region of interest" description="Disordered" evidence="5">
    <location>
        <begin position="74"/>
        <end position="100"/>
    </location>
</feature>
<organism evidence="7 8">
    <name type="scientific">Neolecta irregularis (strain DAH-3)</name>
    <dbReference type="NCBI Taxonomy" id="1198029"/>
    <lineage>
        <taxon>Eukaryota</taxon>
        <taxon>Fungi</taxon>
        <taxon>Dikarya</taxon>
        <taxon>Ascomycota</taxon>
        <taxon>Taphrinomycotina</taxon>
        <taxon>Neolectales</taxon>
        <taxon>Neolectaceae</taxon>
        <taxon>Neolecta</taxon>
    </lineage>
</organism>
<dbReference type="InterPro" id="IPR013105">
    <property type="entry name" value="TPR_2"/>
</dbReference>
<dbReference type="InterPro" id="IPR019734">
    <property type="entry name" value="TPR_rpt"/>
</dbReference>
<evidence type="ECO:0000259" key="6">
    <source>
        <dbReference type="Pfam" id="PF16546"/>
    </source>
</evidence>
<dbReference type="InterPro" id="IPR011990">
    <property type="entry name" value="TPR-like_helical_dom_sf"/>
</dbReference>
<dbReference type="EMBL" id="LXFE01000152">
    <property type="protein sequence ID" value="OLL26719.1"/>
    <property type="molecule type" value="Genomic_DNA"/>
</dbReference>
<dbReference type="OrthoDB" id="2335338at2759"/>
<sequence length="337" mass="36808">MSAKIDPSQRRLALAIVEHLQSTNVSPDDKESVEVAAQCISEVFGVSSLKDSEREEMGMGSQSLLSLFKMFEKTQEKMQPTPSTESSGSNEDAKKEAEALKRQGNEALARKDYSAAINYFSKAHHLVPDNQVYLSNRAAAYSQNEQHELAEKDALNALEIDPNYGKAWSRLGLARFSLQNYQGALEAYEKGKNVDPTNEFLRKGYETAKRKAEESESRFAASPNSTGGLPDLGGMLDSMEGDGGANGGLDFASIMNNPMLMNMAKQFMQSGGVQGLMNDPRMTQMAESIRNGNLNMNDLLNNPMVANMARQFGGGAGRSSQIEEDETQNDDHNPGNA</sequence>
<feature type="compositionally biased region" description="Basic and acidic residues" evidence="5">
    <location>
        <begin position="207"/>
        <end position="217"/>
    </location>
</feature>
<dbReference type="Proteomes" id="UP000186594">
    <property type="component" value="Unassembled WGS sequence"/>
</dbReference>
<dbReference type="OMA" id="DMARNMM"/>
<evidence type="ECO:0000256" key="4">
    <source>
        <dbReference type="PROSITE-ProRule" id="PRU00339"/>
    </source>
</evidence>
<feature type="repeat" description="TPR" evidence="4">
    <location>
        <begin position="165"/>
        <end position="198"/>
    </location>
</feature>
<dbReference type="FunFam" id="1.25.40.10:FF:000207">
    <property type="entry name" value="Small glutamine-rich tetratricopeptide repeat-containing protein"/>
    <property type="match status" value="1"/>
</dbReference>
<feature type="region of interest" description="Disordered" evidence="5">
    <location>
        <begin position="311"/>
        <end position="337"/>
    </location>
</feature>
<evidence type="ECO:0000256" key="2">
    <source>
        <dbReference type="ARBA" id="ARBA00022737"/>
    </source>
</evidence>
<name>A0A1U7LVR9_NEOID</name>
<feature type="compositionally biased region" description="Basic and acidic residues" evidence="5">
    <location>
        <begin position="91"/>
        <end position="100"/>
    </location>
</feature>
<dbReference type="GO" id="GO:0072380">
    <property type="term" value="C:TRC complex"/>
    <property type="evidence" value="ECO:0007669"/>
    <property type="project" value="TreeGrafter"/>
</dbReference>
<dbReference type="SUPFAM" id="SSF48452">
    <property type="entry name" value="TPR-like"/>
    <property type="match status" value="1"/>
</dbReference>
<evidence type="ECO:0000256" key="3">
    <source>
        <dbReference type="ARBA" id="ARBA00022803"/>
    </source>
</evidence>
<evidence type="ECO:0000313" key="8">
    <source>
        <dbReference type="Proteomes" id="UP000186594"/>
    </source>
</evidence>
<comment type="similarity">
    <text evidence="1">Belongs to the SGT family.</text>
</comment>
<dbReference type="Pfam" id="PF13181">
    <property type="entry name" value="TPR_8"/>
    <property type="match status" value="1"/>
</dbReference>
<proteinExistence type="inferred from homology"/>
<dbReference type="Gene3D" id="1.20.5.420">
    <property type="entry name" value="Immunoglobulin FC, subunit C"/>
    <property type="match status" value="1"/>
</dbReference>
<dbReference type="PANTHER" id="PTHR45831">
    <property type="entry name" value="LD24721P"/>
    <property type="match status" value="1"/>
</dbReference>
<keyword evidence="2" id="KW-0677">Repeat</keyword>
<dbReference type="GO" id="GO:0060090">
    <property type="term" value="F:molecular adaptor activity"/>
    <property type="evidence" value="ECO:0007669"/>
    <property type="project" value="TreeGrafter"/>
</dbReference>
<dbReference type="GO" id="GO:0006620">
    <property type="term" value="P:post-translational protein targeting to endoplasmic reticulum membrane"/>
    <property type="evidence" value="ECO:0007669"/>
    <property type="project" value="TreeGrafter"/>
</dbReference>
<evidence type="ECO:0000256" key="1">
    <source>
        <dbReference type="ARBA" id="ARBA00008175"/>
    </source>
</evidence>
<dbReference type="PROSITE" id="PS50005">
    <property type="entry name" value="TPR"/>
    <property type="match status" value="2"/>
</dbReference>
<dbReference type="InterPro" id="IPR047150">
    <property type="entry name" value="SGT"/>
</dbReference>
<dbReference type="PANTHER" id="PTHR45831:SF2">
    <property type="entry name" value="LD24721P"/>
    <property type="match status" value="1"/>
</dbReference>
<reference evidence="7 8" key="1">
    <citation type="submission" date="2016-04" db="EMBL/GenBank/DDBJ databases">
        <title>Evolutionary innovation and constraint leading to complex multicellularity in the Ascomycota.</title>
        <authorList>
            <person name="Cisse O."/>
            <person name="Nguyen A."/>
            <person name="Hewitt D.A."/>
            <person name="Jedd G."/>
            <person name="Stajich J.E."/>
        </authorList>
    </citation>
    <scope>NUCLEOTIDE SEQUENCE [LARGE SCALE GENOMIC DNA]</scope>
    <source>
        <strain evidence="7 8">DAH-3</strain>
    </source>
</reference>
<dbReference type="Gene3D" id="1.25.40.10">
    <property type="entry name" value="Tetratricopeptide repeat domain"/>
    <property type="match status" value="1"/>
</dbReference>
<dbReference type="AlphaFoldDB" id="A0A1U7LVR9"/>
<keyword evidence="3 4" id="KW-0802">TPR repeat</keyword>
<accession>A0A1U7LVR9</accession>
<dbReference type="InterPro" id="IPR032374">
    <property type="entry name" value="SGTA_dimer"/>
</dbReference>
<dbReference type="STRING" id="1198029.A0A1U7LVR9"/>
<dbReference type="Pfam" id="PF07719">
    <property type="entry name" value="TPR_2"/>
    <property type="match status" value="1"/>
</dbReference>
<feature type="domain" description="SGTA homodimerisation" evidence="6">
    <location>
        <begin position="8"/>
        <end position="69"/>
    </location>
</feature>
<dbReference type="SMART" id="SM00028">
    <property type="entry name" value="TPR"/>
    <property type="match status" value="3"/>
</dbReference>
<evidence type="ECO:0000313" key="7">
    <source>
        <dbReference type="EMBL" id="OLL26719.1"/>
    </source>
</evidence>
<keyword evidence="8" id="KW-1185">Reference proteome</keyword>
<feature type="compositionally biased region" description="Polar residues" evidence="5">
    <location>
        <begin position="77"/>
        <end position="90"/>
    </location>
</feature>